<keyword evidence="10" id="KW-1185">Reference proteome</keyword>
<accession>A0ABS7X3H9</accession>
<feature type="domain" description="Isochorismatase-like" evidence="8">
    <location>
        <begin position="5"/>
        <end position="178"/>
    </location>
</feature>
<keyword evidence="3" id="KW-0479">Metal-binding</keyword>
<dbReference type="InterPro" id="IPR000868">
    <property type="entry name" value="Isochorismatase-like_dom"/>
</dbReference>
<dbReference type="PANTHER" id="PTHR11080:SF2">
    <property type="entry name" value="LD05707P"/>
    <property type="match status" value="1"/>
</dbReference>
<dbReference type="InterPro" id="IPR052347">
    <property type="entry name" value="Isochorismatase_Nicotinamidase"/>
</dbReference>
<dbReference type="Proteomes" id="UP001319883">
    <property type="component" value="Unassembled WGS sequence"/>
</dbReference>
<keyword evidence="2" id="KW-0662">Pyridine nucleotide biosynthesis</keyword>
<dbReference type="EC" id="3.5.1.19" evidence="6"/>
<evidence type="ECO:0000256" key="5">
    <source>
        <dbReference type="ARBA" id="ARBA00037900"/>
    </source>
</evidence>
<dbReference type="EMBL" id="JAGXFD010000001">
    <property type="protein sequence ID" value="MBZ9568552.1"/>
    <property type="molecule type" value="Genomic_DNA"/>
</dbReference>
<evidence type="ECO:0000259" key="8">
    <source>
        <dbReference type="Pfam" id="PF00857"/>
    </source>
</evidence>
<evidence type="ECO:0000256" key="4">
    <source>
        <dbReference type="ARBA" id="ARBA00022801"/>
    </source>
</evidence>
<protein>
    <recommendedName>
        <fullName evidence="6">nicotinamidase</fullName>
        <ecNumber evidence="6">3.5.1.19</ecNumber>
    </recommendedName>
    <alternativeName>
        <fullName evidence="7">Nicotinamide deamidase</fullName>
    </alternativeName>
</protein>
<evidence type="ECO:0000313" key="9">
    <source>
        <dbReference type="EMBL" id="MBZ9568552.1"/>
    </source>
</evidence>
<comment type="pathway">
    <text evidence="5">Cofactor biosynthesis; nicotinate biosynthesis; nicotinate from nicotinamide: step 1/1.</text>
</comment>
<dbReference type="InterPro" id="IPR036380">
    <property type="entry name" value="Isochorismatase-like_sf"/>
</dbReference>
<name>A0ABS7X3H9_9GAMM</name>
<proteinExistence type="inferred from homology"/>
<evidence type="ECO:0000256" key="3">
    <source>
        <dbReference type="ARBA" id="ARBA00022723"/>
    </source>
</evidence>
<evidence type="ECO:0000256" key="7">
    <source>
        <dbReference type="ARBA" id="ARBA00043224"/>
    </source>
</evidence>
<comment type="caution">
    <text evidence="9">The sequence shown here is derived from an EMBL/GenBank/DDBJ whole genome shotgun (WGS) entry which is preliminary data.</text>
</comment>
<keyword evidence="4" id="KW-0378">Hydrolase</keyword>
<dbReference type="Gene3D" id="3.40.50.850">
    <property type="entry name" value="Isochorismatase-like"/>
    <property type="match status" value="1"/>
</dbReference>
<reference evidence="9 10" key="1">
    <citation type="submission" date="2021-05" db="EMBL/GenBank/DDBJ databases">
        <title>Petroleum and Energy Research Collection (APPE): ex situ preservation of microbial diversity associated with the oil industry and exploitation of its biotechnological potential.</title>
        <authorList>
            <person name="Paixao C.T.M."/>
            <person name="Gomes M.B."/>
            <person name="Oliveira V.M."/>
        </authorList>
    </citation>
    <scope>NUCLEOTIDE SEQUENCE [LARGE SCALE GENOMIC DNA]</scope>
    <source>
        <strain evidence="9 10">LIT2</strain>
    </source>
</reference>
<gene>
    <name evidence="9" type="ORF">KGQ91_12810</name>
</gene>
<organism evidence="9 10">
    <name type="scientific">Modicisalibacter tunisiensis</name>
    <dbReference type="NCBI Taxonomy" id="390637"/>
    <lineage>
        <taxon>Bacteria</taxon>
        <taxon>Pseudomonadati</taxon>
        <taxon>Pseudomonadota</taxon>
        <taxon>Gammaproteobacteria</taxon>
        <taxon>Oceanospirillales</taxon>
        <taxon>Halomonadaceae</taxon>
        <taxon>Modicisalibacter</taxon>
    </lineage>
</organism>
<evidence type="ECO:0000256" key="2">
    <source>
        <dbReference type="ARBA" id="ARBA00022642"/>
    </source>
</evidence>
<evidence type="ECO:0000313" key="10">
    <source>
        <dbReference type="Proteomes" id="UP001319883"/>
    </source>
</evidence>
<evidence type="ECO:0000256" key="6">
    <source>
        <dbReference type="ARBA" id="ARBA00039017"/>
    </source>
</evidence>
<dbReference type="RefSeq" id="WP_224421136.1">
    <property type="nucleotide sequence ID" value="NZ_JAGXFD010000001.1"/>
</dbReference>
<dbReference type="SUPFAM" id="SSF52499">
    <property type="entry name" value="Isochorismatase-like hydrolases"/>
    <property type="match status" value="1"/>
</dbReference>
<sequence>MATHALLLVDIQNDFCPGGTLAVPEAERILPVVNRWIDAAQRQDWPIVASRDWHPQEHCSFVEQGGPWPVHCVQDTAGAAFHENLQLPDEAVRVSKGCAFDRDNYSAFDGTGLTVYLRRHGVQRLHVAGLALDVCVKATVEEALGQGFEVELLAEATRAVDPTHAADCLDALRQAGAIIKE</sequence>
<dbReference type="PANTHER" id="PTHR11080">
    <property type="entry name" value="PYRAZINAMIDASE/NICOTINAMIDASE"/>
    <property type="match status" value="1"/>
</dbReference>
<dbReference type="Pfam" id="PF00857">
    <property type="entry name" value="Isochorismatase"/>
    <property type="match status" value="1"/>
</dbReference>
<evidence type="ECO:0000256" key="1">
    <source>
        <dbReference type="ARBA" id="ARBA00006336"/>
    </source>
</evidence>
<comment type="similarity">
    <text evidence="1">Belongs to the isochorismatase family.</text>
</comment>